<dbReference type="SUPFAM" id="SSF90229">
    <property type="entry name" value="CCCH zinc finger"/>
    <property type="match status" value="2"/>
</dbReference>
<dbReference type="PANTHER" id="PTHR12547">
    <property type="entry name" value="CCCH ZINC FINGER/TIS11-RELATED"/>
    <property type="match status" value="1"/>
</dbReference>
<name>I1BIR5_RHIO9</name>
<keyword evidence="3 5" id="KW-0863">Zinc-finger</keyword>
<evidence type="ECO:0000313" key="7">
    <source>
        <dbReference type="EMBL" id="EIE76095.1"/>
    </source>
</evidence>
<dbReference type="GO" id="GO:0008270">
    <property type="term" value="F:zinc ion binding"/>
    <property type="evidence" value="ECO:0007669"/>
    <property type="project" value="UniProtKB-KW"/>
</dbReference>
<accession>I1BIR5</accession>
<keyword evidence="1 5" id="KW-0479">Metal-binding</keyword>
<dbReference type="PROSITE" id="PS50103">
    <property type="entry name" value="ZF_C3H1"/>
    <property type="match status" value="2"/>
</dbReference>
<dbReference type="InterPro" id="IPR036855">
    <property type="entry name" value="Znf_CCCH_sf"/>
</dbReference>
<sequence>MSSDLHYKEIALYKTESCRNWDETGSCRYGKRCRYAHGPEELRAVPRSSQYKTKACRSYHEKGACPYGVRCTFKHLNDEPTIVLKQNSKQIWNSMLGLSIAHYRVKANNDASQSSKDEIFFV</sequence>
<keyword evidence="4 5" id="KW-0862">Zinc</keyword>
<feature type="zinc finger region" description="C3H1-type" evidence="5">
    <location>
        <begin position="12"/>
        <end position="40"/>
    </location>
</feature>
<evidence type="ECO:0000256" key="5">
    <source>
        <dbReference type="PROSITE-ProRule" id="PRU00723"/>
    </source>
</evidence>
<dbReference type="STRING" id="246409.I1BIR5"/>
<dbReference type="GeneID" id="93607771"/>
<feature type="zinc finger region" description="C3H1-type" evidence="5">
    <location>
        <begin position="50"/>
        <end position="78"/>
    </location>
</feature>
<organism evidence="7 8">
    <name type="scientific">Rhizopus delemar (strain RA 99-880 / ATCC MYA-4621 / FGSC 9543 / NRRL 43880)</name>
    <name type="common">Mucormycosis agent</name>
    <name type="synonym">Rhizopus arrhizus var. delemar</name>
    <dbReference type="NCBI Taxonomy" id="246409"/>
    <lineage>
        <taxon>Eukaryota</taxon>
        <taxon>Fungi</taxon>
        <taxon>Fungi incertae sedis</taxon>
        <taxon>Mucoromycota</taxon>
        <taxon>Mucoromycotina</taxon>
        <taxon>Mucoromycetes</taxon>
        <taxon>Mucorales</taxon>
        <taxon>Mucorineae</taxon>
        <taxon>Rhizopodaceae</taxon>
        <taxon>Rhizopus</taxon>
    </lineage>
</organism>
<dbReference type="Proteomes" id="UP000009138">
    <property type="component" value="Unassembled WGS sequence"/>
</dbReference>
<dbReference type="GO" id="GO:0003729">
    <property type="term" value="F:mRNA binding"/>
    <property type="evidence" value="ECO:0007669"/>
    <property type="project" value="InterPro"/>
</dbReference>
<feature type="domain" description="C3H1-type" evidence="6">
    <location>
        <begin position="12"/>
        <end position="40"/>
    </location>
</feature>
<evidence type="ECO:0000313" key="8">
    <source>
        <dbReference type="Proteomes" id="UP000009138"/>
    </source>
</evidence>
<feature type="domain" description="C3H1-type" evidence="6">
    <location>
        <begin position="50"/>
        <end position="78"/>
    </location>
</feature>
<dbReference type="Pfam" id="PF00642">
    <property type="entry name" value="zf-CCCH"/>
    <property type="match status" value="2"/>
</dbReference>
<dbReference type="PANTHER" id="PTHR12547:SF18">
    <property type="entry name" value="PROTEIN TIS11"/>
    <property type="match status" value="1"/>
</dbReference>
<dbReference type="InterPro" id="IPR000571">
    <property type="entry name" value="Znf_CCCH"/>
</dbReference>
<dbReference type="AlphaFoldDB" id="I1BIR5"/>
<evidence type="ECO:0000256" key="3">
    <source>
        <dbReference type="ARBA" id="ARBA00022771"/>
    </source>
</evidence>
<protein>
    <recommendedName>
        <fullName evidence="6">C3H1-type domain-containing protein</fullName>
    </recommendedName>
</protein>
<reference evidence="7 8" key="1">
    <citation type="journal article" date="2009" name="PLoS Genet.">
        <title>Genomic analysis of the basal lineage fungus Rhizopus oryzae reveals a whole-genome duplication.</title>
        <authorList>
            <person name="Ma L.-J."/>
            <person name="Ibrahim A.S."/>
            <person name="Skory C."/>
            <person name="Grabherr M.G."/>
            <person name="Burger G."/>
            <person name="Butler M."/>
            <person name="Elias M."/>
            <person name="Idnurm A."/>
            <person name="Lang B.F."/>
            <person name="Sone T."/>
            <person name="Abe A."/>
            <person name="Calvo S.E."/>
            <person name="Corrochano L.M."/>
            <person name="Engels R."/>
            <person name="Fu J."/>
            <person name="Hansberg W."/>
            <person name="Kim J.-M."/>
            <person name="Kodira C.D."/>
            <person name="Koehrsen M.J."/>
            <person name="Liu B."/>
            <person name="Miranda-Saavedra D."/>
            <person name="O'Leary S."/>
            <person name="Ortiz-Castellanos L."/>
            <person name="Poulter R."/>
            <person name="Rodriguez-Romero J."/>
            <person name="Ruiz-Herrera J."/>
            <person name="Shen Y.-Q."/>
            <person name="Zeng Q."/>
            <person name="Galagan J."/>
            <person name="Birren B.W."/>
            <person name="Cuomo C.A."/>
            <person name="Wickes B.L."/>
        </authorList>
    </citation>
    <scope>NUCLEOTIDE SEQUENCE [LARGE SCALE GENOMIC DNA]</scope>
    <source>
        <strain evidence="8">RA 99-880 / ATCC MYA-4621 / FGSC 9543 / NRRL 43880</strain>
    </source>
</reference>
<dbReference type="OrthoDB" id="410307at2759"/>
<dbReference type="Gene3D" id="4.10.1000.10">
    <property type="entry name" value="Zinc finger, CCCH-type"/>
    <property type="match status" value="2"/>
</dbReference>
<evidence type="ECO:0000256" key="4">
    <source>
        <dbReference type="ARBA" id="ARBA00022833"/>
    </source>
</evidence>
<evidence type="ECO:0000256" key="2">
    <source>
        <dbReference type="ARBA" id="ARBA00022737"/>
    </source>
</evidence>
<dbReference type="VEuPathDB" id="FungiDB:RO3G_00799"/>
<keyword evidence="2" id="KW-0677">Repeat</keyword>
<evidence type="ECO:0000256" key="1">
    <source>
        <dbReference type="ARBA" id="ARBA00022723"/>
    </source>
</evidence>
<keyword evidence="8" id="KW-1185">Reference proteome</keyword>
<gene>
    <name evidence="7" type="ORF">RO3G_00799</name>
</gene>
<dbReference type="EMBL" id="CH476732">
    <property type="protein sequence ID" value="EIE76095.1"/>
    <property type="molecule type" value="Genomic_DNA"/>
</dbReference>
<proteinExistence type="predicted"/>
<dbReference type="InterPro" id="IPR045877">
    <property type="entry name" value="ZFP36-like"/>
</dbReference>
<dbReference type="SMART" id="SM00356">
    <property type="entry name" value="ZnF_C3H1"/>
    <property type="match status" value="2"/>
</dbReference>
<dbReference type="FunFam" id="4.10.1000.10:FF:000001">
    <property type="entry name" value="zinc finger CCCH domain-containing protein 15-like"/>
    <property type="match status" value="1"/>
</dbReference>
<dbReference type="RefSeq" id="XP_067511491.1">
    <property type="nucleotide sequence ID" value="XM_067655390.1"/>
</dbReference>
<dbReference type="InParanoid" id="I1BIR5"/>
<evidence type="ECO:0000259" key="6">
    <source>
        <dbReference type="PROSITE" id="PS50103"/>
    </source>
</evidence>
<dbReference type="eggNOG" id="KOG1677">
    <property type="taxonomic scope" value="Eukaryota"/>
</dbReference>